<proteinExistence type="predicted"/>
<sequence>MNIRAIARNKSNALKIEYLDAAFINNPMATHSKLICIQLLLKKKG</sequence>
<keyword evidence="2" id="KW-1185">Reference proteome</keyword>
<comment type="caution">
    <text evidence="1">The sequence shown here is derived from an EMBL/GenBank/DDBJ whole genome shotgun (WGS) entry which is preliminary data.</text>
</comment>
<evidence type="ECO:0000313" key="2">
    <source>
        <dbReference type="Proteomes" id="UP000249542"/>
    </source>
</evidence>
<evidence type="ECO:0000313" key="1">
    <source>
        <dbReference type="EMBL" id="PZW44282.1"/>
    </source>
</evidence>
<gene>
    <name evidence="1" type="ORF">LX95_00617</name>
</gene>
<dbReference type="Proteomes" id="UP000249542">
    <property type="component" value="Unassembled WGS sequence"/>
</dbReference>
<name>A0A2W7IF86_9FLAO</name>
<organism evidence="1 2">
    <name type="scientific">Mesonia algae</name>
    <dbReference type="NCBI Taxonomy" id="213248"/>
    <lineage>
        <taxon>Bacteria</taxon>
        <taxon>Pseudomonadati</taxon>
        <taxon>Bacteroidota</taxon>
        <taxon>Flavobacteriia</taxon>
        <taxon>Flavobacteriales</taxon>
        <taxon>Flavobacteriaceae</taxon>
        <taxon>Mesonia</taxon>
    </lineage>
</organism>
<dbReference type="EMBL" id="QKYV01000001">
    <property type="protein sequence ID" value="PZW44282.1"/>
    <property type="molecule type" value="Genomic_DNA"/>
</dbReference>
<dbReference type="AlphaFoldDB" id="A0A2W7IF86"/>
<accession>A0A2W7IF86</accession>
<reference evidence="1 2" key="1">
    <citation type="submission" date="2018-06" db="EMBL/GenBank/DDBJ databases">
        <title>Genomic Encyclopedia of Archaeal and Bacterial Type Strains, Phase II (KMG-II): from individual species to whole genera.</title>
        <authorList>
            <person name="Goeker M."/>
        </authorList>
    </citation>
    <scope>NUCLEOTIDE SEQUENCE [LARGE SCALE GENOMIC DNA]</scope>
    <source>
        <strain evidence="1 2">DSM 15361</strain>
    </source>
</reference>
<protein>
    <submittedName>
        <fullName evidence="1">Uncharacterized protein</fullName>
    </submittedName>
</protein>